<keyword evidence="2" id="KW-0902">Two-component regulatory system</keyword>
<dbReference type="PANTHER" id="PTHR48111:SF76">
    <property type="entry name" value="TWO-COMPONENT RESPONSE REGULATOR"/>
    <property type="match status" value="1"/>
</dbReference>
<dbReference type="FunFam" id="1.10.10.10:FF:000005">
    <property type="entry name" value="Two-component system response regulator"/>
    <property type="match status" value="1"/>
</dbReference>
<dbReference type="FunFam" id="3.40.50.2300:FF:000002">
    <property type="entry name" value="DNA-binding response regulator PhoP"/>
    <property type="match status" value="1"/>
</dbReference>
<dbReference type="GO" id="GO:0005829">
    <property type="term" value="C:cytosol"/>
    <property type="evidence" value="ECO:0007669"/>
    <property type="project" value="TreeGrafter"/>
</dbReference>
<feature type="modified residue" description="4-aspartylphosphate" evidence="6">
    <location>
        <position position="51"/>
    </location>
</feature>
<dbReference type="SMART" id="SM00448">
    <property type="entry name" value="REC"/>
    <property type="match status" value="1"/>
</dbReference>
<dbReference type="Proteomes" id="UP000182264">
    <property type="component" value="Chromosome"/>
</dbReference>
<dbReference type="STRING" id="29542.A6070_12525"/>
<keyword evidence="4 7" id="KW-0238">DNA-binding</keyword>
<evidence type="ECO:0000256" key="5">
    <source>
        <dbReference type="ARBA" id="ARBA00023163"/>
    </source>
</evidence>
<dbReference type="PROSITE" id="PS50110">
    <property type="entry name" value="RESPONSE_REGULATORY"/>
    <property type="match status" value="1"/>
</dbReference>
<dbReference type="InterPro" id="IPR001789">
    <property type="entry name" value="Sig_transdc_resp-reg_receiver"/>
</dbReference>
<dbReference type="OrthoDB" id="9793321at2"/>
<dbReference type="Gene3D" id="6.10.250.690">
    <property type="match status" value="1"/>
</dbReference>
<dbReference type="AlphaFoldDB" id="A0A1L3GE76"/>
<evidence type="ECO:0000313" key="11">
    <source>
        <dbReference type="Proteomes" id="UP000182264"/>
    </source>
</evidence>
<feature type="DNA-binding region" description="OmpR/PhoB-type" evidence="7">
    <location>
        <begin position="125"/>
        <end position="223"/>
    </location>
</feature>
<feature type="domain" description="OmpR/PhoB-type" evidence="9">
    <location>
        <begin position="125"/>
        <end position="223"/>
    </location>
</feature>
<dbReference type="CDD" id="cd00383">
    <property type="entry name" value="trans_reg_C"/>
    <property type="match status" value="1"/>
</dbReference>
<keyword evidence="11" id="KW-1185">Reference proteome</keyword>
<dbReference type="InterPro" id="IPR039420">
    <property type="entry name" value="WalR-like"/>
</dbReference>
<evidence type="ECO:0000256" key="7">
    <source>
        <dbReference type="PROSITE-ProRule" id="PRU01091"/>
    </source>
</evidence>
<dbReference type="InterPro" id="IPR011006">
    <property type="entry name" value="CheY-like_superfamily"/>
</dbReference>
<organism evidence="10 11">
    <name type="scientific">Syntrophotalea acetylenica</name>
    <name type="common">Pelobacter acetylenicus</name>
    <dbReference type="NCBI Taxonomy" id="29542"/>
    <lineage>
        <taxon>Bacteria</taxon>
        <taxon>Pseudomonadati</taxon>
        <taxon>Thermodesulfobacteriota</taxon>
        <taxon>Desulfuromonadia</taxon>
        <taxon>Desulfuromonadales</taxon>
        <taxon>Syntrophotaleaceae</taxon>
        <taxon>Syntrophotalea</taxon>
    </lineage>
</organism>
<evidence type="ECO:0000256" key="1">
    <source>
        <dbReference type="ARBA" id="ARBA00022553"/>
    </source>
</evidence>
<dbReference type="CDD" id="cd19935">
    <property type="entry name" value="REC_OmpR_CusR-like"/>
    <property type="match status" value="1"/>
</dbReference>
<evidence type="ECO:0000256" key="6">
    <source>
        <dbReference type="PROSITE-ProRule" id="PRU00169"/>
    </source>
</evidence>
<evidence type="ECO:0000259" key="8">
    <source>
        <dbReference type="PROSITE" id="PS50110"/>
    </source>
</evidence>
<proteinExistence type="predicted"/>
<dbReference type="SMART" id="SM00862">
    <property type="entry name" value="Trans_reg_C"/>
    <property type="match status" value="1"/>
</dbReference>
<dbReference type="PROSITE" id="PS51755">
    <property type="entry name" value="OMPR_PHOB"/>
    <property type="match status" value="1"/>
</dbReference>
<keyword evidence="1 6" id="KW-0597">Phosphoprotein</keyword>
<gene>
    <name evidence="10" type="ORF">A7E75_03895</name>
</gene>
<dbReference type="PANTHER" id="PTHR48111">
    <property type="entry name" value="REGULATOR OF RPOS"/>
    <property type="match status" value="1"/>
</dbReference>
<dbReference type="GO" id="GO:0006355">
    <property type="term" value="P:regulation of DNA-templated transcription"/>
    <property type="evidence" value="ECO:0007669"/>
    <property type="project" value="InterPro"/>
</dbReference>
<name>A0A1L3GE76_SYNAC</name>
<dbReference type="Gene3D" id="1.10.10.10">
    <property type="entry name" value="Winged helix-like DNA-binding domain superfamily/Winged helix DNA-binding domain"/>
    <property type="match status" value="1"/>
</dbReference>
<dbReference type="InterPro" id="IPR036388">
    <property type="entry name" value="WH-like_DNA-bd_sf"/>
</dbReference>
<dbReference type="RefSeq" id="WP_072286104.1">
    <property type="nucleotide sequence ID" value="NZ_CP015455.1"/>
</dbReference>
<evidence type="ECO:0000259" key="9">
    <source>
        <dbReference type="PROSITE" id="PS51755"/>
    </source>
</evidence>
<dbReference type="Pfam" id="PF00486">
    <property type="entry name" value="Trans_reg_C"/>
    <property type="match status" value="1"/>
</dbReference>
<dbReference type="GO" id="GO:0000976">
    <property type="term" value="F:transcription cis-regulatory region binding"/>
    <property type="evidence" value="ECO:0007669"/>
    <property type="project" value="TreeGrafter"/>
</dbReference>
<sequence>MRILLVEDDVRTAQFIRKGFNQAGFVVDSAVDGMEGLLMAENGGYDVAVVDIMLPKLDGLSLIERLRQQRINTPILVLSAKKTVDDRVRGLQTGGDDYLVKPFAFTELLTRVQALLRRSQAQEKPTTLSVADLTLDLVRRKVFRGGIEIELQQREFSLLAYLMRNEGRVVSKTMLMEHVWDYNFDPESNVVESRICRLRDKVDLPRFRKLIHTVRGAGYLLEDKT</sequence>
<reference evidence="10 11" key="1">
    <citation type="journal article" date="2017" name="Genome Announc.">
        <title>Complete Genome Sequences of Two Acetylene-Fermenting Pelobacter acetylenicus Strains.</title>
        <authorList>
            <person name="Sutton J.M."/>
            <person name="Baesman S.M."/>
            <person name="Fierst J.L."/>
            <person name="Poret-Peterson A.T."/>
            <person name="Oremland R.S."/>
            <person name="Dunlap D.S."/>
            <person name="Akob D.M."/>
        </authorList>
    </citation>
    <scope>NUCLEOTIDE SEQUENCE [LARGE SCALE GENOMIC DNA]</scope>
    <source>
        <strain evidence="10 11">DSM 3247</strain>
    </source>
</reference>
<evidence type="ECO:0000256" key="2">
    <source>
        <dbReference type="ARBA" id="ARBA00023012"/>
    </source>
</evidence>
<protein>
    <submittedName>
        <fullName evidence="10">DNA-binding response regulator</fullName>
    </submittedName>
</protein>
<dbReference type="GO" id="GO:0000156">
    <property type="term" value="F:phosphorelay response regulator activity"/>
    <property type="evidence" value="ECO:0007669"/>
    <property type="project" value="TreeGrafter"/>
</dbReference>
<dbReference type="EMBL" id="CP015518">
    <property type="protein sequence ID" value="APG24272.1"/>
    <property type="molecule type" value="Genomic_DNA"/>
</dbReference>
<evidence type="ECO:0000256" key="4">
    <source>
        <dbReference type="ARBA" id="ARBA00023125"/>
    </source>
</evidence>
<feature type="domain" description="Response regulatory" evidence="8">
    <location>
        <begin position="2"/>
        <end position="116"/>
    </location>
</feature>
<keyword evidence="3" id="KW-0805">Transcription regulation</keyword>
<evidence type="ECO:0000256" key="3">
    <source>
        <dbReference type="ARBA" id="ARBA00023015"/>
    </source>
</evidence>
<evidence type="ECO:0000313" key="10">
    <source>
        <dbReference type="EMBL" id="APG24272.1"/>
    </source>
</evidence>
<accession>A0A1L3GE76</accession>
<dbReference type="GO" id="GO:0032993">
    <property type="term" value="C:protein-DNA complex"/>
    <property type="evidence" value="ECO:0007669"/>
    <property type="project" value="TreeGrafter"/>
</dbReference>
<dbReference type="KEGG" id="pace:A6070_12525"/>
<dbReference type="Gene3D" id="3.40.50.2300">
    <property type="match status" value="1"/>
</dbReference>
<keyword evidence="5" id="KW-0804">Transcription</keyword>
<dbReference type="InterPro" id="IPR001867">
    <property type="entry name" value="OmpR/PhoB-type_DNA-bd"/>
</dbReference>
<dbReference type="Pfam" id="PF00072">
    <property type="entry name" value="Response_reg"/>
    <property type="match status" value="1"/>
</dbReference>
<dbReference type="SUPFAM" id="SSF52172">
    <property type="entry name" value="CheY-like"/>
    <property type="match status" value="1"/>
</dbReference>